<proteinExistence type="inferred from homology"/>
<keyword evidence="3" id="KW-0378">Hydrolase</keyword>
<evidence type="ECO:0000313" key="9">
    <source>
        <dbReference type="EMBL" id="CAD1571747.1"/>
    </source>
</evidence>
<evidence type="ECO:0000256" key="2">
    <source>
        <dbReference type="ARBA" id="ARBA00012255"/>
    </source>
</evidence>
<evidence type="ECO:0000259" key="7">
    <source>
        <dbReference type="Pfam" id="PF05028"/>
    </source>
</evidence>
<feature type="domain" description="PARG helical" evidence="8">
    <location>
        <begin position="151"/>
        <end position="276"/>
    </location>
</feature>
<dbReference type="PANTHER" id="PTHR12837:SF15">
    <property type="entry name" value="POLY(ADP-RIBOSE) GLYCOHYDROLASE"/>
    <property type="match status" value="1"/>
</dbReference>
<evidence type="ECO:0000256" key="4">
    <source>
        <dbReference type="PIRSR" id="PIRSR607724-1"/>
    </source>
</evidence>
<feature type="compositionally biased region" description="Basic and acidic residues" evidence="6">
    <location>
        <begin position="581"/>
        <end position="590"/>
    </location>
</feature>
<protein>
    <recommendedName>
        <fullName evidence="2">poly(ADP-ribose) glycohydrolase</fullName>
        <ecNumber evidence="2">3.2.1.143</ecNumber>
    </recommendedName>
</protein>
<feature type="binding site" evidence="5">
    <location>
        <position position="374"/>
    </location>
    <ligand>
        <name>substrate</name>
    </ligand>
</feature>
<dbReference type="GO" id="GO:0004649">
    <property type="term" value="F:poly(ADP-ribose) glycohydrolase activity"/>
    <property type="evidence" value="ECO:0007669"/>
    <property type="project" value="UniProtKB-EC"/>
</dbReference>
<dbReference type="Pfam" id="PF20811">
    <property type="entry name" value="PARG_cat_N"/>
    <property type="match status" value="1"/>
</dbReference>
<dbReference type="GO" id="GO:0006282">
    <property type="term" value="P:regulation of DNA repair"/>
    <property type="evidence" value="ECO:0007669"/>
    <property type="project" value="InterPro"/>
</dbReference>
<organism evidence="9">
    <name type="scientific">Bracon brevicornis</name>
    <dbReference type="NCBI Taxonomy" id="1563983"/>
    <lineage>
        <taxon>Eukaryota</taxon>
        <taxon>Metazoa</taxon>
        <taxon>Ecdysozoa</taxon>
        <taxon>Arthropoda</taxon>
        <taxon>Hexapoda</taxon>
        <taxon>Insecta</taxon>
        <taxon>Pterygota</taxon>
        <taxon>Neoptera</taxon>
        <taxon>Endopterygota</taxon>
        <taxon>Hymenoptera</taxon>
        <taxon>Apocrita</taxon>
        <taxon>Ichneumonoidea</taxon>
        <taxon>Braconidae</taxon>
        <taxon>Braconinae</taxon>
        <taxon>Bracon</taxon>
    </lineage>
</organism>
<dbReference type="InterPro" id="IPR007724">
    <property type="entry name" value="Poly_GlycHdrlase"/>
</dbReference>
<feature type="active site" evidence="4">
    <location>
        <position position="334"/>
    </location>
</feature>
<dbReference type="Pfam" id="PF05028">
    <property type="entry name" value="PARG_cat_C"/>
    <property type="match status" value="1"/>
</dbReference>
<feature type="compositionally biased region" description="Acidic residues" evidence="6">
    <location>
        <begin position="566"/>
        <end position="577"/>
    </location>
</feature>
<comment type="similarity">
    <text evidence="1">Belongs to the poly(ADP-ribose) glycohydrolase family.</text>
</comment>
<dbReference type="AlphaFoldDB" id="A0A6V7LA66"/>
<feature type="region of interest" description="Disordered" evidence="6">
    <location>
        <begin position="1"/>
        <end position="42"/>
    </location>
</feature>
<dbReference type="GO" id="GO:0009225">
    <property type="term" value="P:nucleotide-sugar metabolic process"/>
    <property type="evidence" value="ECO:0007669"/>
    <property type="project" value="TreeGrafter"/>
</dbReference>
<feature type="binding site" evidence="5">
    <location>
        <position position="319"/>
    </location>
    <ligand>
        <name>substrate</name>
    </ligand>
</feature>
<dbReference type="GO" id="GO:0005737">
    <property type="term" value="C:cytoplasm"/>
    <property type="evidence" value="ECO:0007669"/>
    <property type="project" value="TreeGrafter"/>
</dbReference>
<dbReference type="PANTHER" id="PTHR12837">
    <property type="entry name" value="POLY ADP-RIBOSE GLYCOHYDROLASE"/>
    <property type="match status" value="1"/>
</dbReference>
<reference evidence="9" key="1">
    <citation type="submission" date="2020-07" db="EMBL/GenBank/DDBJ databases">
        <authorList>
            <person name="Ferguson B K."/>
        </authorList>
    </citation>
    <scope>NUCLEOTIDE SEQUENCE</scope>
    <source>
        <strain evidence="9">L06</strain>
    </source>
</reference>
<dbReference type="InterPro" id="IPR048362">
    <property type="entry name" value="PARG_helical"/>
</dbReference>
<name>A0A6V7LA66_9HYME</name>
<evidence type="ECO:0000256" key="1">
    <source>
        <dbReference type="ARBA" id="ARBA00009545"/>
    </source>
</evidence>
<feature type="active site" evidence="4">
    <location>
        <position position="335"/>
    </location>
</feature>
<dbReference type="EC" id="3.2.1.143" evidence="2"/>
<evidence type="ECO:0000256" key="5">
    <source>
        <dbReference type="PIRSR" id="PIRSR607724-2"/>
    </source>
</evidence>
<feature type="active site" evidence="4">
    <location>
        <position position="316"/>
    </location>
</feature>
<feature type="binding site" evidence="5">
    <location>
        <position position="333"/>
    </location>
    <ligand>
        <name>substrate</name>
    </ligand>
</feature>
<sequence>MTSSPGGCDEPEPTEDSPEWKGMSLSEVHKGSGPFSHPQQPPICPSESHTVLFHLPLRNRGPPWSYPTQSVDKWNVGYVRMPNSSHSLYPIKSDEKRPREFRMRWEVIQESLLQSFVSTAQLEAAILSYNHNYADRWDFSALHHCFSEIFEEEECEMFFKHLLPKMIQLALQLPTLITGPIPLLKKHTNFSISMSQLQVASLLANAFFCTFPRRNSLNPQSEYAAFPHINFNRLFACYKENEPNRSAAVTEKLKCLFHYFRRVTMSPPEGTITIQRRYIPPKNCPRWDKLNIPLPPLHITSKGTIETEGAGLLQVDFANKYIGGGVLNWGCVQEEIRFVICPELMVTMLVSEMLDDTEALVVTGAERYSKYEGYSHTFKWTGDYVDETPRDSSGRRETSIVAIDALYFSQADAQFSMKNINRELNKAYVGFSPHPEIEKNQLAAIATGNWGCGAFRGNPQLKVLIQLMASAVAGRSMVYFTFGDAHLRDSVAQMYWHLVDRDINIGRLYALLRQYNLEAITNHSDFYRFLFNRSKIKPLTQYFNTVKSKSRVTSPETIRRMIEDYPSDNENLGEETLEAGATKEKKKQSDDDSMEFDSITNEKTELLEGREPITLDKQVMGNEDEIHDDNGESTTKKSALGILVSSKNVTCLSKIDIAKSPIKNLKSPKKSLVKIGKDQRKISDFFVQKPF</sequence>
<dbReference type="GO" id="GO:1990966">
    <property type="term" value="P:ATP generation from poly-ADP-D-ribose"/>
    <property type="evidence" value="ECO:0007669"/>
    <property type="project" value="TreeGrafter"/>
</dbReference>
<accession>A0A6V7LA66</accession>
<feature type="region of interest" description="Disordered" evidence="6">
    <location>
        <begin position="566"/>
        <end position="596"/>
    </location>
</feature>
<evidence type="ECO:0000256" key="6">
    <source>
        <dbReference type="SAM" id="MobiDB-lite"/>
    </source>
</evidence>
<gene>
    <name evidence="9" type="ORF">BBRV_LOCUS97937</name>
</gene>
<feature type="domain" description="PARG catalytic Macro" evidence="7">
    <location>
        <begin position="285"/>
        <end position="488"/>
    </location>
</feature>
<dbReference type="GO" id="GO:0005634">
    <property type="term" value="C:nucleus"/>
    <property type="evidence" value="ECO:0007669"/>
    <property type="project" value="TreeGrafter"/>
</dbReference>
<evidence type="ECO:0000256" key="3">
    <source>
        <dbReference type="ARBA" id="ARBA00022801"/>
    </source>
</evidence>
<dbReference type="GO" id="GO:0005975">
    <property type="term" value="P:carbohydrate metabolic process"/>
    <property type="evidence" value="ECO:0007669"/>
    <property type="project" value="InterPro"/>
</dbReference>
<dbReference type="InterPro" id="IPR046372">
    <property type="entry name" value="PARG_cat_C"/>
</dbReference>
<evidence type="ECO:0000259" key="8">
    <source>
        <dbReference type="Pfam" id="PF20811"/>
    </source>
</evidence>
<dbReference type="EMBL" id="CADCXW020000334">
    <property type="protein sequence ID" value="CAD1571747.1"/>
    <property type="molecule type" value="Genomic_DNA"/>
</dbReference>